<feature type="zinc finger region" description="C3H1-type" evidence="1">
    <location>
        <begin position="318"/>
        <end position="348"/>
    </location>
</feature>
<gene>
    <name evidence="4" type="ORF">PGLA1383_LOCUS32914</name>
</gene>
<feature type="domain" description="C3H1-type" evidence="3">
    <location>
        <begin position="318"/>
        <end position="348"/>
    </location>
</feature>
<comment type="caution">
    <text evidence="4">The sequence shown here is derived from an EMBL/GenBank/DDBJ whole genome shotgun (WGS) entry which is preliminary data.</text>
</comment>
<evidence type="ECO:0000256" key="1">
    <source>
        <dbReference type="PROSITE-ProRule" id="PRU00723"/>
    </source>
</evidence>
<dbReference type="AlphaFoldDB" id="A0A813FLC9"/>
<dbReference type="PROSITE" id="PS50103">
    <property type="entry name" value="ZF_C3H1"/>
    <property type="match status" value="1"/>
</dbReference>
<feature type="region of interest" description="Disordered" evidence="2">
    <location>
        <begin position="1"/>
        <end position="22"/>
    </location>
</feature>
<dbReference type="EMBL" id="CAJNNV010025580">
    <property type="protein sequence ID" value="CAE8615198.1"/>
    <property type="molecule type" value="Genomic_DNA"/>
</dbReference>
<evidence type="ECO:0000256" key="2">
    <source>
        <dbReference type="SAM" id="MobiDB-lite"/>
    </source>
</evidence>
<accession>A0A813FLC9</accession>
<keyword evidence="1" id="KW-0479">Metal-binding</keyword>
<evidence type="ECO:0000259" key="3">
    <source>
        <dbReference type="PROSITE" id="PS50103"/>
    </source>
</evidence>
<dbReference type="OrthoDB" id="485948at2759"/>
<proteinExistence type="predicted"/>
<feature type="region of interest" description="Disordered" evidence="2">
    <location>
        <begin position="256"/>
        <end position="280"/>
    </location>
</feature>
<protein>
    <recommendedName>
        <fullName evidence="3">C3H1-type domain-containing protein</fullName>
    </recommendedName>
</protein>
<evidence type="ECO:0000313" key="4">
    <source>
        <dbReference type="EMBL" id="CAE8615198.1"/>
    </source>
</evidence>
<dbReference type="InterPro" id="IPR000571">
    <property type="entry name" value="Znf_CCCH"/>
</dbReference>
<reference evidence="4" key="1">
    <citation type="submission" date="2021-02" db="EMBL/GenBank/DDBJ databases">
        <authorList>
            <person name="Dougan E. K."/>
            <person name="Rhodes N."/>
            <person name="Thang M."/>
            <person name="Chan C."/>
        </authorList>
    </citation>
    <scope>NUCLEOTIDE SEQUENCE</scope>
</reference>
<dbReference type="Proteomes" id="UP000654075">
    <property type="component" value="Unassembled WGS sequence"/>
</dbReference>
<name>A0A813FLC9_POLGL</name>
<sequence length="487" mass="52254">MQRQVSQGGTIRHNVSTAQLLSDEEQSELRRWATRQQGPWTADLEQFPGVSGAEPASETGQEACRPMLFGYRCELFRNDYLAWCGAVQLPEDHPDLDRPFTELSSLLTVHGGLSQGSVPQRGKLCFDCNHGRVDLVPYAAFAAGRQLDRCASGGRAFRSLSLTAPAMAGADSMPLMMYCYRSTFIIEVIDPHQQVHSKTRSQSVPANRAAPAGDNLQLSSYVASLGQRSEQLAVLSRRCSETVIADVSKDALAHQDVETCSTASPTGSPNTRTSASDMSSCAPHMLSSASLFNHGPDSDMEPVPPAMVPNPGSMAHPELCKQPCIYFAAGKCTNGSACGYCHLSHENRPLHLDRQHREMRRGLSEAEHLALLLPALRRRAESAGLAAEAVEVLSLLEDKAAACAVTSAGGRAAARRAAMLLHRSKLSAALRRMPFSTVLGMVLRGAPATGGENKHGCVSSVGPTEQQLLDAVDRMRARLSPGAVVCA</sequence>
<keyword evidence="5" id="KW-1185">Reference proteome</keyword>
<keyword evidence="1" id="KW-0863">Zinc-finger</keyword>
<feature type="compositionally biased region" description="Polar residues" evidence="2">
    <location>
        <begin position="1"/>
        <end position="20"/>
    </location>
</feature>
<feature type="compositionally biased region" description="Polar residues" evidence="2">
    <location>
        <begin position="258"/>
        <end position="279"/>
    </location>
</feature>
<dbReference type="GO" id="GO:0008270">
    <property type="term" value="F:zinc ion binding"/>
    <property type="evidence" value="ECO:0007669"/>
    <property type="project" value="UniProtKB-KW"/>
</dbReference>
<keyword evidence="1" id="KW-0862">Zinc</keyword>
<organism evidence="4 5">
    <name type="scientific">Polarella glacialis</name>
    <name type="common">Dinoflagellate</name>
    <dbReference type="NCBI Taxonomy" id="89957"/>
    <lineage>
        <taxon>Eukaryota</taxon>
        <taxon>Sar</taxon>
        <taxon>Alveolata</taxon>
        <taxon>Dinophyceae</taxon>
        <taxon>Suessiales</taxon>
        <taxon>Suessiaceae</taxon>
        <taxon>Polarella</taxon>
    </lineage>
</organism>
<evidence type="ECO:0000313" key="5">
    <source>
        <dbReference type="Proteomes" id="UP000654075"/>
    </source>
</evidence>